<dbReference type="KEGG" id="ccb:Clocel_3550"/>
<name>D9SWE4_CLOC7</name>
<reference evidence="2 3" key="1">
    <citation type="submission" date="2010-08" db="EMBL/GenBank/DDBJ databases">
        <title>Complete sequence of Clostridium cellulovorans 743B.</title>
        <authorList>
            <consortium name="US DOE Joint Genome Institute"/>
            <person name="Lucas S."/>
            <person name="Copeland A."/>
            <person name="Lapidus A."/>
            <person name="Cheng J.-F."/>
            <person name="Bruce D."/>
            <person name="Goodwin L."/>
            <person name="Pitluck S."/>
            <person name="Chertkov O."/>
            <person name="Detter J.C."/>
            <person name="Han C."/>
            <person name="Tapia R."/>
            <person name="Land M."/>
            <person name="Hauser L."/>
            <person name="Chang Y.-J."/>
            <person name="Jeffries C."/>
            <person name="Kyrpides N."/>
            <person name="Ivanova N."/>
            <person name="Mikhailova N."/>
            <person name="Hemme C.L."/>
            <person name="Woyke T."/>
        </authorList>
    </citation>
    <scope>NUCLEOTIDE SEQUENCE [LARGE SCALE GENOMIC DNA]</scope>
    <source>
        <strain evidence="3">ATCC 35296 / DSM 3052 / OCM 3 / 743B</strain>
    </source>
</reference>
<proteinExistence type="predicted"/>
<evidence type="ECO:0000259" key="1">
    <source>
        <dbReference type="PROSITE" id="PS51750"/>
    </source>
</evidence>
<dbReference type="InterPro" id="IPR003497">
    <property type="entry name" value="BRO_N_domain"/>
</dbReference>
<dbReference type="PROSITE" id="PS51750">
    <property type="entry name" value="BRO_N"/>
    <property type="match status" value="1"/>
</dbReference>
<dbReference type="HOGENOM" id="CLU_046670_8_0_9"/>
<evidence type="ECO:0000313" key="3">
    <source>
        <dbReference type="Proteomes" id="UP000002730"/>
    </source>
</evidence>
<dbReference type="OrthoDB" id="9812611at2"/>
<dbReference type="Pfam" id="PF02498">
    <property type="entry name" value="Bro-N"/>
    <property type="match status" value="1"/>
</dbReference>
<dbReference type="RefSeq" id="WP_013291886.1">
    <property type="nucleotide sequence ID" value="NC_014393.1"/>
</dbReference>
<protein>
    <submittedName>
        <fullName evidence="2">Prophage antirepressor</fullName>
    </submittedName>
</protein>
<dbReference type="AlphaFoldDB" id="D9SWE4"/>
<accession>D9SWE4</accession>
<keyword evidence="3" id="KW-1185">Reference proteome</keyword>
<organism evidence="2 3">
    <name type="scientific">Clostridium cellulovorans (strain ATCC 35296 / DSM 3052 / OCM 3 / 743B)</name>
    <dbReference type="NCBI Taxonomy" id="573061"/>
    <lineage>
        <taxon>Bacteria</taxon>
        <taxon>Bacillati</taxon>
        <taxon>Bacillota</taxon>
        <taxon>Clostridia</taxon>
        <taxon>Eubacteriales</taxon>
        <taxon>Clostridiaceae</taxon>
        <taxon>Clostridium</taxon>
    </lineage>
</organism>
<dbReference type="STRING" id="573061.Clocel_3550"/>
<dbReference type="eggNOG" id="COG3617">
    <property type="taxonomic scope" value="Bacteria"/>
</dbReference>
<dbReference type="EMBL" id="CP002160">
    <property type="protein sequence ID" value="ADL53226.1"/>
    <property type="molecule type" value="Genomic_DNA"/>
</dbReference>
<evidence type="ECO:0000313" key="2">
    <source>
        <dbReference type="EMBL" id="ADL53226.1"/>
    </source>
</evidence>
<dbReference type="SMART" id="SM01040">
    <property type="entry name" value="Bro-N"/>
    <property type="match status" value="1"/>
</dbReference>
<sequence length="266" mass="31269">MNNEIKIFQNSEIGEVRTILNDDGSISVNAEDVARGFGWSRIQSINGKDYESIRWERMNAFINELGFHPQVGEGDFIPETLFYLLGMKANNETAQKFQMWLAKDVIPSIRKYGLYITEELLRDKERMLDTIKSCRSDLMSKDAEINYLERQLKPYEDYIHRKNVINCKLRPRTGQTESYITDLLPQILLHYIKTEPKCIISENEEIYILNAKMVIKELRKLIYRRNDIIFTLLSFRCVLENNELTVEKTIFEEESRCKIDLSFAGQ</sequence>
<dbReference type="Proteomes" id="UP000002730">
    <property type="component" value="Chromosome"/>
</dbReference>
<gene>
    <name evidence="2" type="ordered locus">Clocel_3550</name>
</gene>
<feature type="domain" description="Bro-N" evidence="1">
    <location>
        <begin position="2"/>
        <end position="113"/>
    </location>
</feature>